<dbReference type="GO" id="GO:0015031">
    <property type="term" value="P:protein transport"/>
    <property type="evidence" value="ECO:0007669"/>
    <property type="project" value="UniProtKB-KW"/>
</dbReference>
<dbReference type="Pfam" id="PF04108">
    <property type="entry name" value="ATG17_like"/>
    <property type="match status" value="1"/>
</dbReference>
<keyword evidence="9" id="KW-0472">Membrane</keyword>
<dbReference type="GO" id="GO:0019901">
    <property type="term" value="F:protein kinase binding"/>
    <property type="evidence" value="ECO:0007669"/>
    <property type="project" value="TreeGrafter"/>
</dbReference>
<dbReference type="EMBL" id="LT598465">
    <property type="protein sequence ID" value="SCU92232.1"/>
    <property type="molecule type" value="Genomic_DNA"/>
</dbReference>
<gene>
    <name evidence="13" type="ORF">LAMI_0E09406G</name>
</gene>
<evidence type="ECO:0000256" key="4">
    <source>
        <dbReference type="ARBA" id="ARBA00022448"/>
    </source>
</evidence>
<accession>A0A1G4JNG7</accession>
<sequence length="1083" mass="123713">MPSQQAIIINAITGKEVTTNLRCYSAVEDFQGFVCQRLSIPHNQCFILLSYGAKLKRATFNDSLKNVEDAVFYAFDRRLFSLPQYPRDSESIIYEGVDKLLSQTCQSDLVTLIKPMPSPLSEVIDISAEITPQKLFSLITTNLGWLSALDIDVHYFDKILHDTISEIKNVSKCLRVCEAYLRLYCHDIEKLYNSNVEFLNQLSLNSTTKQWTLIYDEILAKTKTVNDPNRKLLSDYINRGDLEKTHAELARLDESVKSILQALRDQIDKNYAMRREVNAFIDKTVAQIEEEGSGYTMEASMLTRFTEICADIRDRYRSLLDLESSDLTLNVIREASVSLLNDKNVVTPKLYTIGQSLFEAASQARLKKVQFQKSCIVSLGMISQVQIEILEVKKSLLKDCNRNLERMQDYELKISQVEDLPIVYGLYLIEQYRRRAWETHFLDLKNDFGHQLSLELQREDEKRQRWSESFGPACYLLQGRAHDARTLFRDIQVDQRFLSQNLHDVSPEEIERYILCLSNHEISNDSLNLLQTNLDSVRCSALQDRKARLGSSSQHNQELIKGYKARIRKLESILHDIKYTEYRAWPSGILRDMTTFSYPLSGLSVNERISLFLSSAEDFSKGEVSNHRQLEEMISKLQNDLDEKTSQNMILTRRLDQARIKMIDFEDEKAVYKETLANLNDEILKISQEHQSELSSIESQLKESKQHVQAANSRNTELINGISDWEQKYEKADLTKKSLLANVSNLEKDFAKERKTLCEKVEEQENLITSLRETAEQLRARSSVHEGNDSTSENNFDLVSSQGMNHPLESRLFDIFLSDVYILENIGLLLSKTEDSTFQITRVKGLRKGISNDFGNSTPEAIASSAMKSMVVQEMKELYEEYRRSRNDEIQEKLSTCIDRLLGGKLFETSVIRRFKDIESLAKRLTKENKYKRGLLESFQREKITIKNFQIGDLALFLPTRGALSPSSSISSLTSSFSSVDLSTPPPSLPQGTSLGKAVTGKRGVKAKSVENGTPWAAFTAFDESTRYLLAESDKLLADRNWFVGRITSLDKKVAEEGHQNPFSLPPGSLWVQVTADLMTAGK</sequence>
<keyword evidence="8 10" id="KW-0175">Coiled coil</keyword>
<evidence type="ECO:0000256" key="9">
    <source>
        <dbReference type="RuleBase" id="RU367075"/>
    </source>
</evidence>
<feature type="domain" description="Autophagy protein ATG17-like" evidence="11">
    <location>
        <begin position="140"/>
        <end position="471"/>
    </location>
</feature>
<dbReference type="GO" id="GO:0034517">
    <property type="term" value="P:ribophagy"/>
    <property type="evidence" value="ECO:0007669"/>
    <property type="project" value="TreeGrafter"/>
</dbReference>
<dbReference type="GO" id="GO:1903599">
    <property type="term" value="P:positive regulation of autophagy of mitochondrion"/>
    <property type="evidence" value="ECO:0007669"/>
    <property type="project" value="UniProtKB-UniRule"/>
</dbReference>
<dbReference type="PANTHER" id="PTHR13222:SF1">
    <property type="entry name" value="RB1-INDUCIBLE COILED-COIL PROTEIN 1"/>
    <property type="match status" value="1"/>
</dbReference>
<evidence type="ECO:0000256" key="7">
    <source>
        <dbReference type="ARBA" id="ARBA00023006"/>
    </source>
</evidence>
<evidence type="ECO:0000259" key="12">
    <source>
        <dbReference type="Pfam" id="PF10377"/>
    </source>
</evidence>
<comment type="subcellular location">
    <subcellularLocation>
        <location evidence="9">Preautophagosomal structure membrane</location>
        <topology evidence="9">Peripheral membrane protein</topology>
    </subcellularLocation>
    <subcellularLocation>
        <location evidence="1 9">Vacuole membrane</location>
        <topology evidence="1 9">Peripheral membrane protein</topology>
    </subcellularLocation>
    <text evidence="9">During pexophagy, accumulates in the vacuolar membrane region, where the peroxisomes contact the vacuole.</text>
</comment>
<reference evidence="13 14" key="1">
    <citation type="submission" date="2016-03" db="EMBL/GenBank/DDBJ databases">
        <authorList>
            <person name="Devillers H."/>
        </authorList>
    </citation>
    <scope>NUCLEOTIDE SEQUENCE [LARGE SCALE GENOMIC DNA]</scope>
    <source>
        <strain evidence="13">CBS 11717</strain>
    </source>
</reference>
<organism evidence="13 14">
    <name type="scientific">Lachancea mirantina</name>
    <dbReference type="NCBI Taxonomy" id="1230905"/>
    <lineage>
        <taxon>Eukaryota</taxon>
        <taxon>Fungi</taxon>
        <taxon>Dikarya</taxon>
        <taxon>Ascomycota</taxon>
        <taxon>Saccharomycotina</taxon>
        <taxon>Saccharomycetes</taxon>
        <taxon>Saccharomycetales</taxon>
        <taxon>Saccharomycetaceae</taxon>
        <taxon>Lachancea</taxon>
    </lineage>
</organism>
<dbReference type="AlphaFoldDB" id="A0A1G4JNG7"/>
<dbReference type="GO" id="GO:0000422">
    <property type="term" value="P:autophagy of mitochondrion"/>
    <property type="evidence" value="ECO:0007669"/>
    <property type="project" value="TreeGrafter"/>
</dbReference>
<dbReference type="InterPro" id="IPR045326">
    <property type="entry name" value="ATG17-like_dom"/>
</dbReference>
<dbReference type="PANTHER" id="PTHR13222">
    <property type="entry name" value="RB1-INDUCIBLE COILED-COIL"/>
    <property type="match status" value="1"/>
</dbReference>
<feature type="coiled-coil region" evidence="10">
    <location>
        <begin position="627"/>
        <end position="781"/>
    </location>
</feature>
<protein>
    <recommendedName>
        <fullName evidence="3 9">Autophagy-related protein 11</fullName>
    </recommendedName>
</protein>
<feature type="domain" description="Autophagy-related protein 11 C-terminal" evidence="12">
    <location>
        <begin position="908"/>
        <end position="1077"/>
    </location>
</feature>
<evidence type="ECO:0000256" key="1">
    <source>
        <dbReference type="ARBA" id="ARBA00004148"/>
    </source>
</evidence>
<keyword evidence="4 9" id="KW-0813">Transport</keyword>
<dbReference type="InterPro" id="IPR019460">
    <property type="entry name" value="Atg11_C"/>
</dbReference>
<dbReference type="GO" id="GO:0005774">
    <property type="term" value="C:vacuolar membrane"/>
    <property type="evidence" value="ECO:0007669"/>
    <property type="project" value="UniProtKB-SubCell"/>
</dbReference>
<evidence type="ECO:0000313" key="14">
    <source>
        <dbReference type="Proteomes" id="UP000191024"/>
    </source>
</evidence>
<dbReference type="GO" id="GO:0000045">
    <property type="term" value="P:autophagosome assembly"/>
    <property type="evidence" value="ECO:0007669"/>
    <property type="project" value="UniProtKB-UniRule"/>
</dbReference>
<dbReference type="GO" id="GO:0034727">
    <property type="term" value="P:piecemeal microautophagy of the nucleus"/>
    <property type="evidence" value="ECO:0007669"/>
    <property type="project" value="TreeGrafter"/>
</dbReference>
<keyword evidence="5 9" id="KW-0926">Vacuole</keyword>
<name>A0A1G4JNG7_9SACH</name>
<dbReference type="GO" id="GO:0034045">
    <property type="term" value="C:phagophore assembly site membrane"/>
    <property type="evidence" value="ECO:0007669"/>
    <property type="project" value="UniProtKB-SubCell"/>
</dbReference>
<comment type="similarity">
    <text evidence="2 9">Belongs to the ATG11 family.</text>
</comment>
<evidence type="ECO:0000256" key="8">
    <source>
        <dbReference type="ARBA" id="ARBA00023054"/>
    </source>
</evidence>
<keyword evidence="14" id="KW-1185">Reference proteome</keyword>
<keyword evidence="7 9" id="KW-0072">Autophagy</keyword>
<dbReference type="Proteomes" id="UP000191024">
    <property type="component" value="Chromosome E"/>
</dbReference>
<dbReference type="STRING" id="1230905.A0A1G4JNG7"/>
<dbReference type="GO" id="GO:1990316">
    <property type="term" value="C:Atg1/ULK1 kinase complex"/>
    <property type="evidence" value="ECO:0007669"/>
    <property type="project" value="TreeGrafter"/>
</dbReference>
<evidence type="ECO:0000256" key="2">
    <source>
        <dbReference type="ARBA" id="ARBA00009729"/>
    </source>
</evidence>
<dbReference type="GO" id="GO:0061709">
    <property type="term" value="P:reticulophagy"/>
    <property type="evidence" value="ECO:0007669"/>
    <property type="project" value="TreeGrafter"/>
</dbReference>
<evidence type="ECO:0000256" key="10">
    <source>
        <dbReference type="SAM" id="Coils"/>
    </source>
</evidence>
<evidence type="ECO:0000256" key="6">
    <source>
        <dbReference type="ARBA" id="ARBA00022927"/>
    </source>
</evidence>
<comment type="function">
    <text evidence="9">Involved in cytoplasm to vacuole transport (Cvt), pexophagy, mitophagy and nucleophagy. Recruits mitochondria for their selective degradation via autophagy (mitophagy) during starvation. Works as scaffold proteins that recruit ATG proteins to the pre-autophagosome (PAS), the site of vesicle/autophagosome formation. Required for the Cvt vesicles completion.</text>
</comment>
<proteinExistence type="inferred from homology"/>
<dbReference type="GO" id="GO:0060090">
    <property type="term" value="F:molecular adaptor activity"/>
    <property type="evidence" value="ECO:0007669"/>
    <property type="project" value="TreeGrafter"/>
</dbReference>
<evidence type="ECO:0000313" key="13">
    <source>
        <dbReference type="EMBL" id="SCU92232.1"/>
    </source>
</evidence>
<evidence type="ECO:0000259" key="11">
    <source>
        <dbReference type="Pfam" id="PF04108"/>
    </source>
</evidence>
<dbReference type="OrthoDB" id="447953at2759"/>
<keyword evidence="6 9" id="KW-0653">Protein transport</keyword>
<evidence type="ECO:0000256" key="5">
    <source>
        <dbReference type="ARBA" id="ARBA00022554"/>
    </source>
</evidence>
<comment type="subunit">
    <text evidence="9">Homodimer.</text>
</comment>
<evidence type="ECO:0000256" key="3">
    <source>
        <dbReference type="ARBA" id="ARBA00013804"/>
    </source>
</evidence>
<dbReference type="InterPro" id="IPR040040">
    <property type="entry name" value="ATG11"/>
</dbReference>
<dbReference type="Pfam" id="PF10377">
    <property type="entry name" value="ATG11"/>
    <property type="match status" value="1"/>
</dbReference>